<dbReference type="EMBL" id="CAJVPG010000175">
    <property type="protein sequence ID" value="CAG8367119.1"/>
    <property type="molecule type" value="Genomic_DNA"/>
</dbReference>
<dbReference type="Proteomes" id="UP001152649">
    <property type="component" value="Unassembled WGS sequence"/>
</dbReference>
<protein>
    <submittedName>
        <fullName evidence="1">Uncharacterized protein</fullName>
    </submittedName>
</protein>
<name>A0A9W4J2G4_9EURO</name>
<comment type="caution">
    <text evidence="1">The sequence shown here is derived from an EMBL/GenBank/DDBJ whole genome shotgun (WGS) entry which is preliminary data.</text>
</comment>
<keyword evidence="2" id="KW-1185">Reference proteome</keyword>
<organism evidence="1 2">
    <name type="scientific">Penicillium salamii</name>
    <dbReference type="NCBI Taxonomy" id="1612424"/>
    <lineage>
        <taxon>Eukaryota</taxon>
        <taxon>Fungi</taxon>
        <taxon>Dikarya</taxon>
        <taxon>Ascomycota</taxon>
        <taxon>Pezizomycotina</taxon>
        <taxon>Eurotiomycetes</taxon>
        <taxon>Eurotiomycetidae</taxon>
        <taxon>Eurotiales</taxon>
        <taxon>Aspergillaceae</taxon>
        <taxon>Penicillium</taxon>
    </lineage>
</organism>
<dbReference type="AlphaFoldDB" id="A0A9W4J2G4"/>
<dbReference type="OrthoDB" id="10434072at2759"/>
<gene>
    <name evidence="1" type="ORF">PSALAMII_LOCUS4358</name>
</gene>
<evidence type="ECO:0000313" key="1">
    <source>
        <dbReference type="EMBL" id="CAG8367119.1"/>
    </source>
</evidence>
<sequence>MNWTPSFSLLELPSTDAIAYCLSFPHNYCGIDDEPTLRPQWACTTVPRHSNTAKGQPPCGSNS</sequence>
<accession>A0A9W4J2G4</accession>
<evidence type="ECO:0000313" key="2">
    <source>
        <dbReference type="Proteomes" id="UP001152649"/>
    </source>
</evidence>
<reference evidence="1" key="1">
    <citation type="submission" date="2021-07" db="EMBL/GenBank/DDBJ databases">
        <authorList>
            <person name="Branca A.L. A."/>
        </authorList>
    </citation>
    <scope>NUCLEOTIDE SEQUENCE</scope>
</reference>
<proteinExistence type="predicted"/>